<dbReference type="GeneID" id="5854129"/>
<dbReference type="RefSeq" id="XP_001729822.1">
    <property type="nucleotide sequence ID" value="XM_001729770.1"/>
</dbReference>
<feature type="compositionally biased region" description="Basic residues" evidence="1">
    <location>
        <begin position="351"/>
        <end position="366"/>
    </location>
</feature>
<feature type="region of interest" description="Disordered" evidence="1">
    <location>
        <begin position="27"/>
        <end position="65"/>
    </location>
</feature>
<protein>
    <submittedName>
        <fullName evidence="2">Uncharacterized protein</fullName>
    </submittedName>
</protein>
<dbReference type="VEuPathDB" id="FungiDB:MGL_2808"/>
<dbReference type="STRING" id="425265.A8Q5R5"/>
<dbReference type="OMA" id="WINDTRC"/>
<comment type="caution">
    <text evidence="2">The sequence shown here is derived from an EMBL/GenBank/DDBJ whole genome shotgun (WGS) entry which is preliminary data.</text>
</comment>
<proteinExistence type="predicted"/>
<dbReference type="InParanoid" id="A8Q5R5"/>
<dbReference type="GO" id="GO:0003729">
    <property type="term" value="F:mRNA binding"/>
    <property type="evidence" value="ECO:0007669"/>
    <property type="project" value="InterPro"/>
</dbReference>
<name>A8Q5R5_MALGO</name>
<evidence type="ECO:0000256" key="1">
    <source>
        <dbReference type="SAM" id="MobiDB-lite"/>
    </source>
</evidence>
<evidence type="ECO:0000313" key="3">
    <source>
        <dbReference type="Proteomes" id="UP000008837"/>
    </source>
</evidence>
<dbReference type="Proteomes" id="UP000008837">
    <property type="component" value="Unassembled WGS sequence"/>
</dbReference>
<feature type="compositionally biased region" description="Basic and acidic residues" evidence="1">
    <location>
        <begin position="312"/>
        <end position="343"/>
    </location>
</feature>
<organism evidence="2 3">
    <name type="scientific">Malassezia globosa (strain ATCC MYA-4612 / CBS 7966)</name>
    <name type="common">Dandruff-associated fungus</name>
    <dbReference type="NCBI Taxonomy" id="425265"/>
    <lineage>
        <taxon>Eukaryota</taxon>
        <taxon>Fungi</taxon>
        <taxon>Dikarya</taxon>
        <taxon>Basidiomycota</taxon>
        <taxon>Ustilaginomycotina</taxon>
        <taxon>Malasseziomycetes</taxon>
        <taxon>Malasseziales</taxon>
        <taxon>Malasseziaceae</taxon>
        <taxon>Malassezia</taxon>
    </lineage>
</organism>
<dbReference type="PANTHER" id="PTHR16291:SF0">
    <property type="entry name" value="NUCLEAR CAP-BINDING PROTEIN SUBUNIT 3"/>
    <property type="match status" value="1"/>
</dbReference>
<dbReference type="Pfam" id="PF10309">
    <property type="entry name" value="NCBP3"/>
    <property type="match status" value="1"/>
</dbReference>
<feature type="region of interest" description="Disordered" evidence="1">
    <location>
        <begin position="269"/>
        <end position="373"/>
    </location>
</feature>
<dbReference type="OrthoDB" id="422106at2759"/>
<dbReference type="KEGG" id="mgl:MGL_2808"/>
<dbReference type="AlphaFoldDB" id="A8Q5R5"/>
<gene>
    <name evidence="2" type="ORF">MGL_2808</name>
</gene>
<reference evidence="2 3" key="1">
    <citation type="journal article" date="2007" name="Proc. Natl. Acad. Sci. U.S.A.">
        <title>Dandruff-associated Malassezia genomes reveal convergent and divergent virulence traits shared with plant and human fungal pathogens.</title>
        <authorList>
            <person name="Xu J."/>
            <person name="Saunders C.W."/>
            <person name="Hu P."/>
            <person name="Grant R.A."/>
            <person name="Boekhout T."/>
            <person name="Kuramae E.E."/>
            <person name="Kronstad J.W."/>
            <person name="Deangelis Y.M."/>
            <person name="Reeder N.L."/>
            <person name="Johnstone K.R."/>
            <person name="Leland M."/>
            <person name="Fieno A.M."/>
            <person name="Begley W.M."/>
            <person name="Sun Y."/>
            <person name="Lacey M.P."/>
            <person name="Chaudhary T."/>
            <person name="Keough T."/>
            <person name="Chu L."/>
            <person name="Sears R."/>
            <person name="Yuan B."/>
            <person name="Dawson T.L.Jr."/>
        </authorList>
    </citation>
    <scope>NUCLEOTIDE SEQUENCE [LARGE SCALE GENOMIC DNA]</scope>
    <source>
        <strain evidence="3">ATCC MYA-4612 / CBS 7966</strain>
    </source>
</reference>
<accession>A8Q5R5</accession>
<evidence type="ECO:0000313" key="2">
    <source>
        <dbReference type="EMBL" id="EDP42608.1"/>
    </source>
</evidence>
<keyword evidence="3" id="KW-1185">Reference proteome</keyword>
<dbReference type="EMBL" id="AAYY01000010">
    <property type="protein sequence ID" value="EDP42608.1"/>
    <property type="molecule type" value="Genomic_DNA"/>
</dbReference>
<dbReference type="GO" id="GO:0000340">
    <property type="term" value="F:RNA 7-methylguanosine cap binding"/>
    <property type="evidence" value="ECO:0007669"/>
    <property type="project" value="InterPro"/>
</dbReference>
<dbReference type="PANTHER" id="PTHR16291">
    <property type="entry name" value="NUCLEAR CAP-BINDING PROTEIN SUBUNIT 3"/>
    <property type="match status" value="1"/>
</dbReference>
<sequence>MQDEHMDVIASGDRHADAEHINRRILYNIPDELQESNGPKESEELPEAPTKQAPEPGAAPAMPTLEHGDSIRFDALHLEGGPITQLSTSRLMAFVAYSGAHAKGIEWINDTRCVIVFNSYERAVEGLRHLCYEAVEDALIPSESGSLDSESMLLRPRLVMAFPHKLYNTMEQQAAQEIPHLISKLEEERARLDDAAEPVPEIYRDMELEEAERRIFSQDHLRVRQLRQSLWLRFALQNHDTKSPRSASRSNWYKQHGRGAGKDIVTRLLDVGDASSSQPRGRSSRRERRELFDKGTTAESLKEEEDYTPLSLRDRISGRYDRDWNTDHDPNPYEGQQSRERSASPESHGGLRIRGRGSRRAQHSRMHGWNDDE</sequence>
<dbReference type="GO" id="GO:0005634">
    <property type="term" value="C:nucleus"/>
    <property type="evidence" value="ECO:0007669"/>
    <property type="project" value="TreeGrafter"/>
</dbReference>
<dbReference type="InterPro" id="IPR019416">
    <property type="entry name" value="NCBP3"/>
</dbReference>